<reference evidence="3 5" key="2">
    <citation type="submission" date="2018-03" db="EMBL/GenBank/DDBJ databases">
        <authorList>
            <person name="Fogelqvist J."/>
        </authorList>
    </citation>
    <scope>NUCLEOTIDE SEQUENCE [LARGE SCALE GENOMIC DNA]</scope>
</reference>
<gene>
    <name evidence="2" type="ORF">PBRA_007751</name>
    <name evidence="3" type="ORF">PLBR_LOCUS6272</name>
</gene>
<evidence type="ECO:0008006" key="6">
    <source>
        <dbReference type="Google" id="ProtNLM"/>
    </source>
</evidence>
<geneLocation type="mitochondrion" evidence="3"/>
<dbReference type="AlphaFoldDB" id="A0A0G4IXP0"/>
<dbReference type="Proteomes" id="UP000290189">
    <property type="component" value="Unassembled WGS sequence"/>
</dbReference>
<dbReference type="EMBL" id="CDSF01000096">
    <property type="protein sequence ID" value="CEP00017.1"/>
    <property type="molecule type" value="Genomic_DNA"/>
</dbReference>
<evidence type="ECO:0000256" key="1">
    <source>
        <dbReference type="SAM" id="MobiDB-lite"/>
    </source>
</evidence>
<name>A0A0G4IXP0_PLABS</name>
<evidence type="ECO:0000313" key="2">
    <source>
        <dbReference type="EMBL" id="CEP00017.1"/>
    </source>
</evidence>
<keyword evidence="4" id="KW-1185">Reference proteome</keyword>
<feature type="region of interest" description="Disordered" evidence="1">
    <location>
        <begin position="143"/>
        <end position="163"/>
    </location>
</feature>
<evidence type="ECO:0000313" key="4">
    <source>
        <dbReference type="Proteomes" id="UP000039324"/>
    </source>
</evidence>
<sequence>MRLWRAVAAVVRRRASVLFPRRASSGWRTGALGGFGLAAGFTVAHADNGEGDVPATGEKDILSNMTDADYDNMLNMMVQDAKCPECARKMLQGPCGMNLMRLLLCYTKGDDKANLEACAQEFGPALQACLERHKDYYGLHEDAEPSVDLGDADEEQQQPAVHA</sequence>
<reference evidence="2 4" key="1">
    <citation type="submission" date="2015-02" db="EMBL/GenBank/DDBJ databases">
        <authorList>
            <person name="Chooi Y.-H."/>
        </authorList>
    </citation>
    <scope>NUCLEOTIDE SEQUENCE [LARGE SCALE GENOMIC DNA]</scope>
    <source>
        <strain evidence="2">E3</strain>
    </source>
</reference>
<keyword evidence="3" id="KW-0496">Mitochondrion</keyword>
<organism evidence="2 4">
    <name type="scientific">Plasmodiophora brassicae</name>
    <name type="common">Clubroot disease agent</name>
    <dbReference type="NCBI Taxonomy" id="37360"/>
    <lineage>
        <taxon>Eukaryota</taxon>
        <taxon>Sar</taxon>
        <taxon>Rhizaria</taxon>
        <taxon>Endomyxa</taxon>
        <taxon>Phytomyxea</taxon>
        <taxon>Plasmodiophorida</taxon>
        <taxon>Plasmodiophoridae</taxon>
        <taxon>Plasmodiophora</taxon>
    </lineage>
</organism>
<evidence type="ECO:0000313" key="5">
    <source>
        <dbReference type="Proteomes" id="UP000290189"/>
    </source>
</evidence>
<dbReference type="EMBL" id="OVEO01000011">
    <property type="protein sequence ID" value="SPQ99057.1"/>
    <property type="molecule type" value="Genomic_DNA"/>
</dbReference>
<proteinExistence type="predicted"/>
<accession>A0A0G4IXP0</accession>
<dbReference type="Proteomes" id="UP000039324">
    <property type="component" value="Unassembled WGS sequence"/>
</dbReference>
<protein>
    <recommendedName>
        <fullName evidence="6">GCK domain-containing protein</fullName>
    </recommendedName>
</protein>
<evidence type="ECO:0000313" key="3">
    <source>
        <dbReference type="EMBL" id="SPQ99057.1"/>
    </source>
</evidence>
<dbReference type="Gene3D" id="1.10.287.2900">
    <property type="match status" value="1"/>
</dbReference>